<evidence type="ECO:0000256" key="1">
    <source>
        <dbReference type="SAM" id="Phobius"/>
    </source>
</evidence>
<proteinExistence type="predicted"/>
<reference evidence="2" key="3">
    <citation type="submission" date="2019-12" db="EMBL/GenBank/DDBJ databases">
        <title>Microbes associate with the intestines of laboratory mice.</title>
        <authorList>
            <person name="Navarre W."/>
            <person name="Wong E."/>
        </authorList>
    </citation>
    <scope>NUCLEOTIDE SEQUENCE</scope>
    <source>
        <strain evidence="2">NM79_F5</strain>
    </source>
</reference>
<dbReference type="EMBL" id="QXDJ01000001">
    <property type="protein sequence ID" value="RII36381.1"/>
    <property type="molecule type" value="Genomic_DNA"/>
</dbReference>
<keyword evidence="1" id="KW-0812">Transmembrane</keyword>
<keyword evidence="1" id="KW-1133">Transmembrane helix</keyword>
<dbReference type="Proteomes" id="UP000191056">
    <property type="component" value="Unassembled WGS sequence"/>
</dbReference>
<name>A0A1V4I3K5_9CLOT</name>
<keyword evidence="5" id="KW-1185">Reference proteome</keyword>
<accession>A0A1V4I3K5</accession>
<protein>
    <submittedName>
        <fullName evidence="3">Uncharacterized protein</fullName>
    </submittedName>
</protein>
<comment type="caution">
    <text evidence="3">The sequence shown here is derived from an EMBL/GenBank/DDBJ whole genome shotgun (WGS) entry which is preliminary data.</text>
</comment>
<dbReference type="RefSeq" id="WP_079442478.1">
    <property type="nucleotide sequence ID" value="NZ_JBLZIA010000015.1"/>
</dbReference>
<sequence length="90" mass="9911">MIEFKKEIINGSFIKINKPSKNNDCINVKIRSNDKNVNIKCTGKGIWAAGIIVAVPTVACVLCATASVYLVAQMISKKKKDKEEDQSLIK</sequence>
<dbReference type="EMBL" id="WSRQ01000020">
    <property type="protein sequence ID" value="MVX64718.1"/>
    <property type="molecule type" value="Genomic_DNA"/>
</dbReference>
<keyword evidence="1" id="KW-0472">Membrane</keyword>
<evidence type="ECO:0000313" key="5">
    <source>
        <dbReference type="Proteomes" id="UP000191056"/>
    </source>
</evidence>
<dbReference type="OrthoDB" id="1926400at2"/>
<gene>
    <name evidence="3" type="ORF">CLCHR_48510</name>
    <name evidence="4" type="ORF">D2A34_03075</name>
    <name evidence="2" type="ORF">GKZ28_13545</name>
</gene>
<feature type="transmembrane region" description="Helical" evidence="1">
    <location>
        <begin position="46"/>
        <end position="72"/>
    </location>
</feature>
<organism evidence="3 5">
    <name type="scientific">Clostridium chromiireducens</name>
    <dbReference type="NCBI Taxonomy" id="225345"/>
    <lineage>
        <taxon>Bacteria</taxon>
        <taxon>Bacillati</taxon>
        <taxon>Bacillota</taxon>
        <taxon>Clostridia</taxon>
        <taxon>Eubacteriales</taxon>
        <taxon>Clostridiaceae</taxon>
        <taxon>Clostridium</taxon>
    </lineage>
</organism>
<evidence type="ECO:0000313" key="3">
    <source>
        <dbReference type="EMBL" id="OPJ54556.1"/>
    </source>
</evidence>
<dbReference type="Proteomes" id="UP000265930">
    <property type="component" value="Unassembled WGS sequence"/>
</dbReference>
<evidence type="ECO:0000313" key="2">
    <source>
        <dbReference type="EMBL" id="MVX64718.1"/>
    </source>
</evidence>
<reference evidence="4 6" key="2">
    <citation type="submission" date="2018-08" db="EMBL/GenBank/DDBJ databases">
        <title>Genome of Clostridium chromiireducens C1, DSM12136.</title>
        <authorList>
            <person name="Xing M."/>
            <person name="Wei Y."/>
            <person name="Ang E.L."/>
            <person name="Zhao H."/>
            <person name="Zhang Y."/>
        </authorList>
    </citation>
    <scope>NUCLEOTIDE SEQUENCE [LARGE SCALE GENOMIC DNA]</scope>
    <source>
        <strain evidence="4 6">C1</strain>
    </source>
</reference>
<dbReference type="AlphaFoldDB" id="A0A1V4I3K5"/>
<reference evidence="3 5" key="1">
    <citation type="submission" date="2017-03" db="EMBL/GenBank/DDBJ databases">
        <title>Genome sequence of Clostridium chromiireducens DSM 23318.</title>
        <authorList>
            <person name="Poehlein A."/>
            <person name="Daniel R."/>
        </authorList>
    </citation>
    <scope>NUCLEOTIDE SEQUENCE [LARGE SCALE GENOMIC DNA]</scope>
    <source>
        <strain evidence="3 5">DSM 23318</strain>
    </source>
</reference>
<dbReference type="EMBL" id="MZGT01000163">
    <property type="protein sequence ID" value="OPJ54556.1"/>
    <property type="molecule type" value="Genomic_DNA"/>
</dbReference>
<evidence type="ECO:0000313" key="4">
    <source>
        <dbReference type="EMBL" id="RII36381.1"/>
    </source>
</evidence>
<dbReference type="Proteomes" id="UP000656077">
    <property type="component" value="Unassembled WGS sequence"/>
</dbReference>
<evidence type="ECO:0000313" key="6">
    <source>
        <dbReference type="Proteomes" id="UP000265930"/>
    </source>
</evidence>